<dbReference type="GO" id="GO:0019546">
    <property type="term" value="P:L-arginine deiminase pathway"/>
    <property type="evidence" value="ECO:0007669"/>
    <property type="project" value="TreeGrafter"/>
</dbReference>
<organism evidence="11 12">
    <name type="scientific">Liquorilactobacillus vini DSM 20605</name>
    <dbReference type="NCBI Taxonomy" id="1133569"/>
    <lineage>
        <taxon>Bacteria</taxon>
        <taxon>Bacillati</taxon>
        <taxon>Bacillota</taxon>
        <taxon>Bacilli</taxon>
        <taxon>Lactobacillales</taxon>
        <taxon>Lactobacillaceae</taxon>
        <taxon>Liquorilactobacillus</taxon>
    </lineage>
</organism>
<evidence type="ECO:0000313" key="11">
    <source>
        <dbReference type="EMBL" id="KRM89031.1"/>
    </source>
</evidence>
<dbReference type="UniPathway" id="UPA00996">
    <property type="reaction ID" value="UER00366"/>
</dbReference>
<dbReference type="eggNOG" id="COG0549">
    <property type="taxonomic scope" value="Bacteria"/>
</dbReference>
<dbReference type="RefSeq" id="WP_056970496.1">
    <property type="nucleotide sequence ID" value="NZ_AYYX01000014.1"/>
</dbReference>
<dbReference type="EMBL" id="AYYX01000014">
    <property type="protein sequence ID" value="KRM89031.1"/>
    <property type="molecule type" value="Genomic_DNA"/>
</dbReference>
<dbReference type="Proteomes" id="UP000051576">
    <property type="component" value="Unassembled WGS sequence"/>
</dbReference>
<name>A0A0R2CBS6_9LACO</name>
<dbReference type="GO" id="GO:0008804">
    <property type="term" value="F:carbamate kinase activity"/>
    <property type="evidence" value="ECO:0007669"/>
    <property type="project" value="UniProtKB-UniRule"/>
</dbReference>
<evidence type="ECO:0000256" key="6">
    <source>
        <dbReference type="ARBA" id="ARBA00022777"/>
    </source>
</evidence>
<dbReference type="InterPro" id="IPR003964">
    <property type="entry name" value="Carb_kinase"/>
</dbReference>
<dbReference type="Pfam" id="PF00696">
    <property type="entry name" value="AA_kinase"/>
    <property type="match status" value="1"/>
</dbReference>
<evidence type="ECO:0000256" key="5">
    <source>
        <dbReference type="ARBA" id="ARBA00022679"/>
    </source>
</evidence>
<evidence type="ECO:0000256" key="7">
    <source>
        <dbReference type="ARBA" id="ARBA00048467"/>
    </source>
</evidence>
<evidence type="ECO:0000256" key="8">
    <source>
        <dbReference type="NCBIfam" id="TIGR00746"/>
    </source>
</evidence>
<dbReference type="InterPro" id="IPR001048">
    <property type="entry name" value="Asp/Glu/Uridylate_kinase"/>
</dbReference>
<dbReference type="PATRIC" id="fig|1133569.4.peg.422"/>
<comment type="catalytic activity">
    <reaction evidence="7">
        <text>hydrogencarbonate + NH4(+) + ATP = carbamoyl phosphate + ADP + H2O + H(+)</text>
        <dbReference type="Rhea" id="RHEA:10152"/>
        <dbReference type="ChEBI" id="CHEBI:15377"/>
        <dbReference type="ChEBI" id="CHEBI:15378"/>
        <dbReference type="ChEBI" id="CHEBI:17544"/>
        <dbReference type="ChEBI" id="CHEBI:28938"/>
        <dbReference type="ChEBI" id="CHEBI:30616"/>
        <dbReference type="ChEBI" id="CHEBI:58228"/>
        <dbReference type="ChEBI" id="CHEBI:456216"/>
        <dbReference type="EC" id="2.7.2.2"/>
    </reaction>
</comment>
<evidence type="ECO:0000256" key="4">
    <source>
        <dbReference type="ARBA" id="ARBA00022503"/>
    </source>
</evidence>
<dbReference type="PRINTS" id="PR01469">
    <property type="entry name" value="CARBMTKINASE"/>
</dbReference>
<dbReference type="STRING" id="1133569.FD21_GL000398"/>
<accession>A0A0R2CBS6</accession>
<keyword evidence="12" id="KW-1185">Reference proteome</keyword>
<gene>
    <name evidence="11" type="ORF">FD21_GL000398</name>
</gene>
<keyword evidence="5 9" id="KW-0808">Transferase</keyword>
<keyword evidence="6 9" id="KW-0418">Kinase</keyword>
<proteinExistence type="inferred from homology"/>
<evidence type="ECO:0000256" key="9">
    <source>
        <dbReference type="PIRNR" id="PIRNR000723"/>
    </source>
</evidence>
<evidence type="ECO:0000313" key="12">
    <source>
        <dbReference type="Proteomes" id="UP000051576"/>
    </source>
</evidence>
<dbReference type="NCBIfam" id="NF009007">
    <property type="entry name" value="PRK12352.1"/>
    <property type="match status" value="1"/>
</dbReference>
<dbReference type="FunFam" id="3.40.1160.10:FF:000007">
    <property type="entry name" value="Carbamate kinase"/>
    <property type="match status" value="1"/>
</dbReference>
<dbReference type="GO" id="GO:0005829">
    <property type="term" value="C:cytosol"/>
    <property type="evidence" value="ECO:0007669"/>
    <property type="project" value="TreeGrafter"/>
</dbReference>
<dbReference type="NCBIfam" id="TIGR00746">
    <property type="entry name" value="arcC"/>
    <property type="match status" value="1"/>
</dbReference>
<evidence type="ECO:0000256" key="3">
    <source>
        <dbReference type="ARBA" id="ARBA00013070"/>
    </source>
</evidence>
<comment type="pathway">
    <text evidence="1">Metabolic intermediate metabolism; carbamoyl phosphate degradation; CO(2) and NH(3) from carbamoyl phosphate: step 1/1.</text>
</comment>
<dbReference type="PANTHER" id="PTHR30409">
    <property type="entry name" value="CARBAMATE KINASE"/>
    <property type="match status" value="1"/>
</dbReference>
<dbReference type="InterPro" id="IPR036393">
    <property type="entry name" value="AceGlu_kinase-like_sf"/>
</dbReference>
<evidence type="ECO:0000256" key="2">
    <source>
        <dbReference type="ARBA" id="ARBA00011066"/>
    </source>
</evidence>
<dbReference type="SUPFAM" id="SSF53633">
    <property type="entry name" value="Carbamate kinase-like"/>
    <property type="match status" value="1"/>
</dbReference>
<reference evidence="11 12" key="1">
    <citation type="journal article" date="2015" name="Genome Announc.">
        <title>Expanding the biotechnology potential of lactobacilli through comparative genomics of 213 strains and associated genera.</title>
        <authorList>
            <person name="Sun Z."/>
            <person name="Harris H.M."/>
            <person name="McCann A."/>
            <person name="Guo C."/>
            <person name="Argimon S."/>
            <person name="Zhang W."/>
            <person name="Yang X."/>
            <person name="Jeffery I.B."/>
            <person name="Cooney J.C."/>
            <person name="Kagawa T.F."/>
            <person name="Liu W."/>
            <person name="Song Y."/>
            <person name="Salvetti E."/>
            <person name="Wrobel A."/>
            <person name="Rasinkangas P."/>
            <person name="Parkhill J."/>
            <person name="Rea M.C."/>
            <person name="O'Sullivan O."/>
            <person name="Ritari J."/>
            <person name="Douillard F.P."/>
            <person name="Paul Ross R."/>
            <person name="Yang R."/>
            <person name="Briner A.E."/>
            <person name="Felis G.E."/>
            <person name="de Vos W.M."/>
            <person name="Barrangou R."/>
            <person name="Klaenhammer T.R."/>
            <person name="Caufield P.W."/>
            <person name="Cui Y."/>
            <person name="Zhang H."/>
            <person name="O'Toole P.W."/>
        </authorList>
    </citation>
    <scope>NUCLEOTIDE SEQUENCE [LARGE SCALE GENOMIC DNA]</scope>
    <source>
        <strain evidence="11 12">DSM 20605</strain>
    </source>
</reference>
<comment type="similarity">
    <text evidence="2 9">Belongs to the carbamate kinase family.</text>
</comment>
<dbReference type="CDD" id="cd04235">
    <property type="entry name" value="AAK_CK"/>
    <property type="match status" value="1"/>
</dbReference>
<evidence type="ECO:0000256" key="1">
    <source>
        <dbReference type="ARBA" id="ARBA00005118"/>
    </source>
</evidence>
<feature type="domain" description="Aspartate/glutamate/uridylate kinase" evidence="10">
    <location>
        <begin position="2"/>
        <end position="294"/>
    </location>
</feature>
<protein>
    <recommendedName>
        <fullName evidence="3 8">Carbamate kinase</fullName>
    </recommendedName>
</protein>
<dbReference type="AlphaFoldDB" id="A0A0R2CBS6"/>
<keyword evidence="4" id="KW-0056">Arginine metabolism</keyword>
<evidence type="ECO:0000259" key="10">
    <source>
        <dbReference type="Pfam" id="PF00696"/>
    </source>
</evidence>
<dbReference type="Gene3D" id="3.40.1160.10">
    <property type="entry name" value="Acetylglutamate kinase-like"/>
    <property type="match status" value="1"/>
</dbReference>
<comment type="caution">
    <text evidence="11">The sequence shown here is derived from an EMBL/GenBank/DDBJ whole genome shotgun (WGS) entry which is preliminary data.</text>
</comment>
<dbReference type="PANTHER" id="PTHR30409:SF1">
    <property type="entry name" value="CARBAMATE KINASE-RELATED"/>
    <property type="match status" value="1"/>
</dbReference>
<dbReference type="PIRSF" id="PIRSF000723">
    <property type="entry name" value="Carbamate_kin"/>
    <property type="match status" value="1"/>
</dbReference>
<sequence>MKKIVVALGGNAILSKDASAKSQQEAIKKTVNVLVEFIKRGHQLVITHGNGPQVGNLLLQQIAESTAKNPVMPLDTIGAMTEGSIGYWMQQAFNEVLEKENIHKKAATIITQTEVSADDPAFKNPSKPIGPFYQKEEAEQEQKKHPDYIFVEDAGRGYRRVVPSPIPKEVVEYPAVSAMLKEDLIPIAAGGGGIPVSKDAEGNFIGQEAVIDKDYGAAKLAENIKADELIILTAVDYVFVNFNKPNQSKLTNVTVSELKHYIAEDQFAKGSMLPKINAAIEFVEKTDGKAIITSLDNVKQLLEKGVGTIISK</sequence>